<evidence type="ECO:0000259" key="15">
    <source>
        <dbReference type="Pfam" id="PF00394"/>
    </source>
</evidence>
<keyword evidence="10 13" id="KW-0560">Oxidoreductase</keyword>
<dbReference type="Pfam" id="PF07731">
    <property type="entry name" value="Cu-oxidase_2"/>
    <property type="match status" value="1"/>
</dbReference>
<keyword evidence="8 13" id="KW-0479">Metal-binding</keyword>
<dbReference type="GO" id="GO:0005507">
    <property type="term" value="F:copper ion binding"/>
    <property type="evidence" value="ECO:0007669"/>
    <property type="project" value="InterPro"/>
</dbReference>
<evidence type="ECO:0000313" key="19">
    <source>
        <dbReference type="Proteomes" id="UP001231189"/>
    </source>
</evidence>
<dbReference type="GO" id="GO:0046274">
    <property type="term" value="P:lignin catabolic process"/>
    <property type="evidence" value="ECO:0007669"/>
    <property type="project" value="UniProtKB-KW"/>
</dbReference>
<comment type="similarity">
    <text evidence="4 13">Belongs to the multicopper oxidase family.</text>
</comment>
<keyword evidence="6 13" id="KW-0052">Apoplast</keyword>
<dbReference type="CDD" id="cd13849">
    <property type="entry name" value="CuRO_1_LCC_plant"/>
    <property type="match status" value="1"/>
</dbReference>
<evidence type="ECO:0000256" key="10">
    <source>
        <dbReference type="ARBA" id="ARBA00023002"/>
    </source>
</evidence>
<dbReference type="InterPro" id="IPR011707">
    <property type="entry name" value="Cu-oxidase-like_N"/>
</dbReference>
<dbReference type="InterPro" id="IPR034285">
    <property type="entry name" value="CuRO_2_LCC"/>
</dbReference>
<dbReference type="Pfam" id="PF00394">
    <property type="entry name" value="Cu-oxidase"/>
    <property type="match status" value="1"/>
</dbReference>
<dbReference type="EC" id="1.10.3.2" evidence="5 13"/>
<protein>
    <recommendedName>
        <fullName evidence="5 13">Laccase</fullName>
        <ecNumber evidence="5 13">1.10.3.2</ecNumber>
    </recommendedName>
    <alternativeName>
        <fullName evidence="13">Benzenediol:oxygen oxidoreductase</fullName>
    </alternativeName>
    <alternativeName>
        <fullName evidence="13">Diphenol oxidase</fullName>
    </alternativeName>
    <alternativeName>
        <fullName evidence="13">Urishiol oxidase</fullName>
    </alternativeName>
</protein>
<dbReference type="GO" id="GO:0052716">
    <property type="term" value="F:hydroquinone:oxygen oxidoreductase activity"/>
    <property type="evidence" value="ECO:0007669"/>
    <property type="project" value="UniProtKB-EC"/>
</dbReference>
<evidence type="ECO:0000256" key="14">
    <source>
        <dbReference type="SAM" id="MobiDB-lite"/>
    </source>
</evidence>
<feature type="chain" id="PRO_5041778747" description="Laccase" evidence="13">
    <location>
        <begin position="24"/>
        <end position="700"/>
    </location>
</feature>
<evidence type="ECO:0000256" key="8">
    <source>
        <dbReference type="ARBA" id="ARBA00022723"/>
    </source>
</evidence>
<organism evidence="18 19">
    <name type="scientific">Lolium multiflorum</name>
    <name type="common">Italian ryegrass</name>
    <name type="synonym">Lolium perenne subsp. multiflorum</name>
    <dbReference type="NCBI Taxonomy" id="4521"/>
    <lineage>
        <taxon>Eukaryota</taxon>
        <taxon>Viridiplantae</taxon>
        <taxon>Streptophyta</taxon>
        <taxon>Embryophyta</taxon>
        <taxon>Tracheophyta</taxon>
        <taxon>Spermatophyta</taxon>
        <taxon>Magnoliopsida</taxon>
        <taxon>Liliopsida</taxon>
        <taxon>Poales</taxon>
        <taxon>Poaceae</taxon>
        <taxon>BOP clade</taxon>
        <taxon>Pooideae</taxon>
        <taxon>Poodae</taxon>
        <taxon>Poeae</taxon>
        <taxon>Poeae Chloroplast Group 2 (Poeae type)</taxon>
        <taxon>Loliodinae</taxon>
        <taxon>Loliinae</taxon>
        <taxon>Lolium</taxon>
    </lineage>
</organism>
<evidence type="ECO:0000259" key="17">
    <source>
        <dbReference type="Pfam" id="PF07732"/>
    </source>
</evidence>
<keyword evidence="11 13" id="KW-0186">Copper</keyword>
<dbReference type="AlphaFoldDB" id="A0AAD8REB2"/>
<dbReference type="PROSITE" id="PS00079">
    <property type="entry name" value="MULTICOPPER_OXIDASE1"/>
    <property type="match status" value="1"/>
</dbReference>
<dbReference type="SUPFAM" id="SSF49503">
    <property type="entry name" value="Cupredoxins"/>
    <property type="match status" value="3"/>
</dbReference>
<comment type="catalytic activity">
    <reaction evidence="1 13">
        <text>4 hydroquinone + O2 = 4 benzosemiquinone + 2 H2O</text>
        <dbReference type="Rhea" id="RHEA:11276"/>
        <dbReference type="ChEBI" id="CHEBI:15377"/>
        <dbReference type="ChEBI" id="CHEBI:15379"/>
        <dbReference type="ChEBI" id="CHEBI:17594"/>
        <dbReference type="ChEBI" id="CHEBI:17977"/>
        <dbReference type="EC" id="1.10.3.2"/>
    </reaction>
</comment>
<dbReference type="PANTHER" id="PTHR11709">
    <property type="entry name" value="MULTI-COPPER OXIDASE"/>
    <property type="match status" value="1"/>
</dbReference>
<feature type="signal peptide" evidence="13">
    <location>
        <begin position="1"/>
        <end position="23"/>
    </location>
</feature>
<keyword evidence="13" id="KW-0732">Signal</keyword>
<evidence type="ECO:0000256" key="4">
    <source>
        <dbReference type="ARBA" id="ARBA00010609"/>
    </source>
</evidence>
<dbReference type="Proteomes" id="UP001231189">
    <property type="component" value="Unassembled WGS sequence"/>
</dbReference>
<reference evidence="18" key="1">
    <citation type="submission" date="2023-07" db="EMBL/GenBank/DDBJ databases">
        <title>A chromosome-level genome assembly of Lolium multiflorum.</title>
        <authorList>
            <person name="Chen Y."/>
            <person name="Copetti D."/>
            <person name="Kolliker R."/>
            <person name="Studer B."/>
        </authorList>
    </citation>
    <scope>NUCLEOTIDE SEQUENCE</scope>
    <source>
        <strain evidence="18">02402/16</strain>
        <tissue evidence="18">Leaf</tissue>
    </source>
</reference>
<accession>A0AAD8REB2</accession>
<dbReference type="InterPro" id="IPR045087">
    <property type="entry name" value="Cu-oxidase_fam"/>
</dbReference>
<dbReference type="Pfam" id="PF07732">
    <property type="entry name" value="Cu-oxidase_3"/>
    <property type="match status" value="1"/>
</dbReference>
<dbReference type="InterPro" id="IPR017761">
    <property type="entry name" value="Laccase"/>
</dbReference>
<comment type="function">
    <text evidence="2 13">Lignin degradation and detoxification of lignin-derived products.</text>
</comment>
<evidence type="ECO:0000256" key="9">
    <source>
        <dbReference type="ARBA" id="ARBA00022737"/>
    </source>
</evidence>
<evidence type="ECO:0000256" key="3">
    <source>
        <dbReference type="ARBA" id="ARBA00004271"/>
    </source>
</evidence>
<comment type="caution">
    <text evidence="18">The sequence shown here is derived from an EMBL/GenBank/DDBJ whole genome shotgun (WGS) entry which is preliminary data.</text>
</comment>
<keyword evidence="12 13" id="KW-0439">Lignin degradation</keyword>
<feature type="region of interest" description="Disordered" evidence="14">
    <location>
        <begin position="671"/>
        <end position="700"/>
    </location>
</feature>
<evidence type="ECO:0000256" key="2">
    <source>
        <dbReference type="ARBA" id="ARBA00002075"/>
    </source>
</evidence>
<evidence type="ECO:0000256" key="13">
    <source>
        <dbReference type="RuleBase" id="RU361119"/>
    </source>
</evidence>
<dbReference type="PROSITE" id="PS00080">
    <property type="entry name" value="MULTICOPPER_OXIDASE2"/>
    <property type="match status" value="1"/>
</dbReference>
<name>A0AAD8REB2_LOLMU</name>
<evidence type="ECO:0000256" key="7">
    <source>
        <dbReference type="ARBA" id="ARBA00022525"/>
    </source>
</evidence>
<evidence type="ECO:0000256" key="1">
    <source>
        <dbReference type="ARBA" id="ARBA00000349"/>
    </source>
</evidence>
<dbReference type="InterPro" id="IPR008972">
    <property type="entry name" value="Cupredoxin"/>
</dbReference>
<feature type="domain" description="Plastocyanin-like" evidence="16">
    <location>
        <begin position="436"/>
        <end position="568"/>
    </location>
</feature>
<keyword evidence="19" id="KW-1185">Reference proteome</keyword>
<feature type="domain" description="Plastocyanin-like" evidence="17">
    <location>
        <begin position="46"/>
        <end position="159"/>
    </location>
</feature>
<gene>
    <name evidence="18" type="ORF">QYE76_025377</name>
</gene>
<dbReference type="InterPro" id="IPR001117">
    <property type="entry name" value="Cu-oxidase_2nd"/>
</dbReference>
<sequence>MAIGKIPLIWLLGLALAFGVAAAAPAQASSSSSSSRVSRHYDFFIREANYTRLCREKTILTVNGEFPGPTIFARNGDVVFVNVYNQGDKNITIHWHGVDQPRNPWSDGPAYITQCPIQPGSKFTYRIILSEEEGTLWWHAHSDFDRATVHGAIVIHPKRGTAYPFRKPDKEIPIILGEWWHRDVGQLLGEALSTGSDFEPSDANTINGQPGDLFPCSSDSAFRLPVEHGKTYMLRIINAALTTEFFFAIAGHRLTVVGTDAAYIKPFTVDHLFIAPGQTKTVLLKADRGVGHRSNDTYRYYMAARPYATNPIARFDNSTATAVLEYVDAPPAIATPPVMPFLPAINDSAAAEAYSVRLRSLASDEHPVDVPRHVDHRMLITIAVNEIPCAPGDLCKGPRNNRVAASLNNVSFEMPSTAILGAYYRSVLGGVAKPDFPDKPRVEFNYTSDDLPLRFTARDTRVKVLEYGAVVEVVFQDTAILGTESHPMHLHGYSFYVVGRGLGNFDKHKDPATYNLVDPPYQNTVSVPKAGWAAIRFRAANPGVWFMHCHFERHMVWGMETVFIVKNGKAREAKMMPPPPNMPRLLGRADGVWGEGRGRAMVLAHPLRTHRRAGPCASGASRELGRQGDFPSVHGCKAPMLSPGEAKGLGEGAVAPCNKMLDLVDWSAGDHQQVGSALPQSSRRSTPPSGTARRLTASSQ</sequence>
<evidence type="ECO:0000259" key="16">
    <source>
        <dbReference type="Pfam" id="PF07731"/>
    </source>
</evidence>
<dbReference type="GO" id="GO:0048046">
    <property type="term" value="C:apoplast"/>
    <property type="evidence" value="ECO:0007669"/>
    <property type="project" value="UniProtKB-SubCell"/>
</dbReference>
<dbReference type="NCBIfam" id="TIGR03389">
    <property type="entry name" value="laccase"/>
    <property type="match status" value="1"/>
</dbReference>
<evidence type="ECO:0000256" key="5">
    <source>
        <dbReference type="ARBA" id="ARBA00012297"/>
    </source>
</evidence>
<dbReference type="Gene3D" id="2.60.40.420">
    <property type="entry name" value="Cupredoxins - blue copper proteins"/>
    <property type="match status" value="3"/>
</dbReference>
<evidence type="ECO:0000256" key="12">
    <source>
        <dbReference type="ARBA" id="ARBA00023185"/>
    </source>
</evidence>
<comment type="subcellular location">
    <subcellularLocation>
        <location evidence="3 13">Secreted</location>
        <location evidence="3 13">Extracellular space</location>
        <location evidence="3 13">Apoplast</location>
    </subcellularLocation>
</comment>
<keyword evidence="7 13" id="KW-0964">Secreted</keyword>
<dbReference type="InterPro" id="IPR034288">
    <property type="entry name" value="CuRO_1_LCC"/>
</dbReference>
<dbReference type="PANTHER" id="PTHR11709:SF281">
    <property type="entry name" value="LACCASE"/>
    <property type="match status" value="1"/>
</dbReference>
<evidence type="ECO:0000256" key="11">
    <source>
        <dbReference type="ARBA" id="ARBA00023008"/>
    </source>
</evidence>
<dbReference type="CDD" id="cd13875">
    <property type="entry name" value="CuRO_2_LCC_plant"/>
    <property type="match status" value="1"/>
</dbReference>
<feature type="domain" description="Plastocyanin-like" evidence="15">
    <location>
        <begin position="171"/>
        <end position="327"/>
    </location>
</feature>
<dbReference type="InterPro" id="IPR011706">
    <property type="entry name" value="Cu-oxidase_C"/>
</dbReference>
<proteinExistence type="inferred from homology"/>
<dbReference type="EMBL" id="JAUUTY010000006">
    <property type="protein sequence ID" value="KAK1619860.1"/>
    <property type="molecule type" value="Genomic_DNA"/>
</dbReference>
<evidence type="ECO:0000256" key="6">
    <source>
        <dbReference type="ARBA" id="ARBA00022523"/>
    </source>
</evidence>
<comment type="cofactor">
    <cofactor evidence="13">
        <name>Cu cation</name>
        <dbReference type="ChEBI" id="CHEBI:23378"/>
    </cofactor>
    <text evidence="13">Binds 4 Cu cations per monomer.</text>
</comment>
<dbReference type="InterPro" id="IPR033138">
    <property type="entry name" value="Cu_oxidase_CS"/>
</dbReference>
<evidence type="ECO:0000313" key="18">
    <source>
        <dbReference type="EMBL" id="KAK1619860.1"/>
    </source>
</evidence>
<dbReference type="InterPro" id="IPR034289">
    <property type="entry name" value="CuRO_3_LCC"/>
</dbReference>
<keyword evidence="9 13" id="KW-0677">Repeat</keyword>
<feature type="compositionally biased region" description="Polar residues" evidence="14">
    <location>
        <begin position="673"/>
        <end position="689"/>
    </location>
</feature>
<dbReference type="InterPro" id="IPR002355">
    <property type="entry name" value="Cu_oxidase_Cu_BS"/>
</dbReference>
<dbReference type="CDD" id="cd13897">
    <property type="entry name" value="CuRO_3_LCC_plant"/>
    <property type="match status" value="1"/>
</dbReference>